<evidence type="ECO:0000313" key="3">
    <source>
        <dbReference type="Proteomes" id="UP000315017"/>
    </source>
</evidence>
<organism evidence="2 3">
    <name type="scientific">Anatilimnocola aggregata</name>
    <dbReference type="NCBI Taxonomy" id="2528021"/>
    <lineage>
        <taxon>Bacteria</taxon>
        <taxon>Pseudomonadati</taxon>
        <taxon>Planctomycetota</taxon>
        <taxon>Planctomycetia</taxon>
        <taxon>Pirellulales</taxon>
        <taxon>Pirellulaceae</taxon>
        <taxon>Anatilimnocola</taxon>
    </lineage>
</organism>
<dbReference type="OrthoDB" id="384253at2"/>
<dbReference type="InterPro" id="IPR050126">
    <property type="entry name" value="Ap4A_hydrolase"/>
</dbReference>
<dbReference type="EC" id="3.6.1.41" evidence="2"/>
<accession>A0A517Y862</accession>
<reference evidence="2 3" key="1">
    <citation type="submission" date="2019-02" db="EMBL/GenBank/DDBJ databases">
        <title>Deep-cultivation of Planctomycetes and their phenomic and genomic characterization uncovers novel biology.</title>
        <authorList>
            <person name="Wiegand S."/>
            <person name="Jogler M."/>
            <person name="Boedeker C."/>
            <person name="Pinto D."/>
            <person name="Vollmers J."/>
            <person name="Rivas-Marin E."/>
            <person name="Kohn T."/>
            <person name="Peeters S.H."/>
            <person name="Heuer A."/>
            <person name="Rast P."/>
            <person name="Oberbeckmann S."/>
            <person name="Bunk B."/>
            <person name="Jeske O."/>
            <person name="Meyerdierks A."/>
            <person name="Storesund J.E."/>
            <person name="Kallscheuer N."/>
            <person name="Luecker S."/>
            <person name="Lage O.M."/>
            <person name="Pohl T."/>
            <person name="Merkel B.J."/>
            <person name="Hornburger P."/>
            <person name="Mueller R.-W."/>
            <person name="Bruemmer F."/>
            <person name="Labrenz M."/>
            <person name="Spormann A.M."/>
            <person name="Op den Camp H."/>
            <person name="Overmann J."/>
            <person name="Amann R."/>
            <person name="Jetten M.S.M."/>
            <person name="Mascher T."/>
            <person name="Medema M.H."/>
            <person name="Devos D.P."/>
            <person name="Kaster A.-K."/>
            <person name="Ovreas L."/>
            <person name="Rohde M."/>
            <person name="Galperin M.Y."/>
            <person name="Jogler C."/>
        </authorList>
    </citation>
    <scope>NUCLEOTIDE SEQUENCE [LARGE SCALE GENOMIC DNA]</scope>
    <source>
        <strain evidence="2 3">ETA_A8</strain>
    </source>
</reference>
<dbReference type="GO" id="GO:0110154">
    <property type="term" value="P:RNA decapping"/>
    <property type="evidence" value="ECO:0007669"/>
    <property type="project" value="TreeGrafter"/>
</dbReference>
<keyword evidence="2" id="KW-0378">Hydrolase</keyword>
<dbReference type="GO" id="GO:0005737">
    <property type="term" value="C:cytoplasm"/>
    <property type="evidence" value="ECO:0007669"/>
    <property type="project" value="TreeGrafter"/>
</dbReference>
<dbReference type="Proteomes" id="UP000315017">
    <property type="component" value="Chromosome"/>
</dbReference>
<dbReference type="InterPro" id="IPR004843">
    <property type="entry name" value="Calcineurin-like_PHP"/>
</dbReference>
<protein>
    <submittedName>
        <fullName evidence="2">Bis(5'-nucleosyl)-tetraphosphatase, symmetrical</fullName>
        <ecNumber evidence="2">3.6.1.41</ecNumber>
    </submittedName>
</protein>
<dbReference type="PANTHER" id="PTHR42850:SF4">
    <property type="entry name" value="ZINC-DEPENDENT ENDOPOLYPHOSPHATASE"/>
    <property type="match status" value="1"/>
</dbReference>
<dbReference type="Gene3D" id="3.60.21.10">
    <property type="match status" value="1"/>
</dbReference>
<dbReference type="KEGG" id="aagg:ETAA8_14940"/>
<dbReference type="AlphaFoldDB" id="A0A517Y862"/>
<dbReference type="InterPro" id="IPR029052">
    <property type="entry name" value="Metallo-depent_PP-like"/>
</dbReference>
<dbReference type="SUPFAM" id="SSF56300">
    <property type="entry name" value="Metallo-dependent phosphatases"/>
    <property type="match status" value="1"/>
</dbReference>
<dbReference type="RefSeq" id="WP_145086942.1">
    <property type="nucleotide sequence ID" value="NZ_CP036274.1"/>
</dbReference>
<proteinExistence type="predicted"/>
<dbReference type="Pfam" id="PF00149">
    <property type="entry name" value="Metallophos"/>
    <property type="match status" value="1"/>
</dbReference>
<dbReference type="GO" id="GO:0016791">
    <property type="term" value="F:phosphatase activity"/>
    <property type="evidence" value="ECO:0007669"/>
    <property type="project" value="TreeGrafter"/>
</dbReference>
<feature type="domain" description="Calcineurin-like phosphoesterase" evidence="1">
    <location>
        <begin position="4"/>
        <end position="125"/>
    </location>
</feature>
<name>A0A517Y862_9BACT</name>
<dbReference type="CDD" id="cd00144">
    <property type="entry name" value="MPP_PPP_family"/>
    <property type="match status" value="1"/>
</dbReference>
<keyword evidence="3" id="KW-1185">Reference proteome</keyword>
<dbReference type="GO" id="GO:0008803">
    <property type="term" value="F:bis(5'-nucleosyl)-tetraphosphatase (symmetrical) activity"/>
    <property type="evidence" value="ECO:0007669"/>
    <property type="project" value="UniProtKB-EC"/>
</dbReference>
<dbReference type="EMBL" id="CP036274">
    <property type="protein sequence ID" value="QDU26416.1"/>
    <property type="molecule type" value="Genomic_DNA"/>
</dbReference>
<sequence length="224" mass="24911">MPGRTIAIGDVHGCHTAFTALLQMIQPTAEDTLVFLGDVVDRGPATKECIDTVIGLADQCTVISIMGNHEEIMRAALGGGEMMMEMWSQIGGLQALESYGGAIKNIPVPHLRWLTQLRSFYETETHIFVHATLEPTMTMANQHRDYLRWKKLGGNERPHISGKRVICGHTPQADGFPLAFPGWVCIDTGAYRMKWLTALDVDTDHAWQANEAGQTREFELGKYQ</sequence>
<evidence type="ECO:0000259" key="1">
    <source>
        <dbReference type="Pfam" id="PF00149"/>
    </source>
</evidence>
<gene>
    <name evidence="2" type="primary">apaH</name>
    <name evidence="2" type="ORF">ETAA8_14940</name>
</gene>
<dbReference type="PANTHER" id="PTHR42850">
    <property type="entry name" value="METALLOPHOSPHOESTERASE"/>
    <property type="match status" value="1"/>
</dbReference>
<evidence type="ECO:0000313" key="2">
    <source>
        <dbReference type="EMBL" id="QDU26416.1"/>
    </source>
</evidence>